<gene>
    <name evidence="3" type="ORF">D6C90_04575</name>
    <name evidence="2" type="ORF">D6D15_03845</name>
    <name evidence="1" type="ORF">D6D21_08781</name>
</gene>
<dbReference type="EMBL" id="QZBN01000371">
    <property type="protein sequence ID" value="THZ45205.1"/>
    <property type="molecule type" value="Genomic_DNA"/>
</dbReference>
<evidence type="ECO:0000313" key="4">
    <source>
        <dbReference type="Proteomes" id="UP000304928"/>
    </source>
</evidence>
<accession>A0A4V4IGV1</accession>
<dbReference type="Proteomes" id="UP000304928">
    <property type="component" value="Unassembled WGS sequence"/>
</dbReference>
<comment type="caution">
    <text evidence="3">The sequence shown here is derived from an EMBL/GenBank/DDBJ whole genome shotgun (WGS) entry which is preliminary data.</text>
</comment>
<evidence type="ECO:0000313" key="6">
    <source>
        <dbReference type="Proteomes" id="UP000310121"/>
    </source>
</evidence>
<dbReference type="EMBL" id="QZAR01000050">
    <property type="protein sequence ID" value="THW91464.1"/>
    <property type="molecule type" value="Genomic_DNA"/>
</dbReference>
<feature type="non-terminal residue" evidence="3">
    <location>
        <position position="1"/>
    </location>
</feature>
<sequence>AESQNTIGWISNVHLKWDKLNSGLRKASVQLLPEQPSLCGYVLKVEGQNTSSGRVQSSQSSLIGRTPLRTWVLMARQAVSTSVKSGLGLSIRTKWTVPFHDDKPRYRADVQGYYAVPNSWAWRSRLTITFPRPPSKGHCVRPAVISLIF</sequence>
<organism evidence="3 6">
    <name type="scientific">Aureobasidium pullulans</name>
    <name type="common">Black yeast</name>
    <name type="synonym">Pullularia pullulans</name>
    <dbReference type="NCBI Taxonomy" id="5580"/>
    <lineage>
        <taxon>Eukaryota</taxon>
        <taxon>Fungi</taxon>
        <taxon>Dikarya</taxon>
        <taxon>Ascomycota</taxon>
        <taxon>Pezizomycotina</taxon>
        <taxon>Dothideomycetes</taxon>
        <taxon>Dothideomycetidae</taxon>
        <taxon>Dothideales</taxon>
        <taxon>Saccotheciaceae</taxon>
        <taxon>Aureobasidium</taxon>
    </lineage>
</organism>
<dbReference type="AlphaFoldDB" id="A0A4V4IGV1"/>
<evidence type="ECO:0000313" key="2">
    <source>
        <dbReference type="EMBL" id="THW91464.1"/>
    </source>
</evidence>
<evidence type="ECO:0000313" key="3">
    <source>
        <dbReference type="EMBL" id="THZ45205.1"/>
    </source>
</evidence>
<name>A0A4V4IGV1_AURPU</name>
<protein>
    <submittedName>
        <fullName evidence="3">Uncharacterized protein</fullName>
    </submittedName>
</protein>
<dbReference type="Proteomes" id="UP000310121">
    <property type="component" value="Unassembled WGS sequence"/>
</dbReference>
<dbReference type="Proteomes" id="UP000309076">
    <property type="component" value="Unassembled WGS sequence"/>
</dbReference>
<evidence type="ECO:0000313" key="1">
    <source>
        <dbReference type="EMBL" id="THW36284.1"/>
    </source>
</evidence>
<reference evidence="4 5" key="1">
    <citation type="submission" date="2018-10" db="EMBL/GenBank/DDBJ databases">
        <title>Fifty Aureobasidium pullulans genomes reveal a recombining polyextremotolerant generalist.</title>
        <authorList>
            <person name="Gostincar C."/>
            <person name="Turk M."/>
            <person name="Zajc J."/>
            <person name="Gunde-Cimerman N."/>
        </authorList>
    </citation>
    <scope>NUCLEOTIDE SEQUENCE [LARGE SCALE GENOMIC DNA]</scope>
    <source>
        <strain evidence="2 4">EXF-10507</strain>
        <strain evidence="1 5">EXF-10796</strain>
        <strain evidence="3 6">EXF-3844</strain>
    </source>
</reference>
<dbReference type="EMBL" id="QZAM01000249">
    <property type="protein sequence ID" value="THW36284.1"/>
    <property type="molecule type" value="Genomic_DNA"/>
</dbReference>
<evidence type="ECO:0000313" key="5">
    <source>
        <dbReference type="Proteomes" id="UP000309076"/>
    </source>
</evidence>
<proteinExistence type="predicted"/>